<reference evidence="2" key="2">
    <citation type="journal article" date="2016" name="Sci. Rep.">
        <title>Dictyocaulus viviparus genome, variome and transcriptome elucidate lungworm biology and support future intervention.</title>
        <authorList>
            <person name="McNulty S.N."/>
            <person name="Strube C."/>
            <person name="Rosa B.A."/>
            <person name="Martin J.C."/>
            <person name="Tyagi R."/>
            <person name="Choi Y.J."/>
            <person name="Wang Q."/>
            <person name="Hallsworth Pepin K."/>
            <person name="Zhang X."/>
            <person name="Ozersky P."/>
            <person name="Wilson R.K."/>
            <person name="Sternberg P.W."/>
            <person name="Gasser R.B."/>
            <person name="Mitreva M."/>
        </authorList>
    </citation>
    <scope>NUCLEOTIDE SEQUENCE [LARGE SCALE GENOMIC DNA]</scope>
    <source>
        <strain evidence="2">HannoverDv2000</strain>
    </source>
</reference>
<dbReference type="OrthoDB" id="3639251at2759"/>
<organism evidence="1 2">
    <name type="scientific">Dictyocaulus viviparus</name>
    <name type="common">Bovine lungworm</name>
    <dbReference type="NCBI Taxonomy" id="29172"/>
    <lineage>
        <taxon>Eukaryota</taxon>
        <taxon>Metazoa</taxon>
        <taxon>Ecdysozoa</taxon>
        <taxon>Nematoda</taxon>
        <taxon>Chromadorea</taxon>
        <taxon>Rhabditida</taxon>
        <taxon>Rhabditina</taxon>
        <taxon>Rhabditomorpha</taxon>
        <taxon>Strongyloidea</taxon>
        <taxon>Metastrongylidae</taxon>
        <taxon>Dictyocaulus</taxon>
    </lineage>
</organism>
<sequence>MEEICALKLNATKVNRKARELRGNTEALATVTGIVDGQ</sequence>
<dbReference type="Proteomes" id="UP000053766">
    <property type="component" value="Unassembled WGS sequence"/>
</dbReference>
<evidence type="ECO:0000313" key="2">
    <source>
        <dbReference type="Proteomes" id="UP000053766"/>
    </source>
</evidence>
<dbReference type="EMBL" id="KN720843">
    <property type="protein sequence ID" value="KJH39758.1"/>
    <property type="molecule type" value="Genomic_DNA"/>
</dbReference>
<proteinExistence type="predicted"/>
<protein>
    <submittedName>
        <fullName evidence="1">Uncharacterized protein</fullName>
    </submittedName>
</protein>
<accession>A0A0D8X5K8</accession>
<keyword evidence="2" id="KW-1185">Reference proteome</keyword>
<evidence type="ECO:0000313" key="1">
    <source>
        <dbReference type="EMBL" id="KJH39758.1"/>
    </source>
</evidence>
<reference evidence="1 2" key="1">
    <citation type="submission" date="2013-11" db="EMBL/GenBank/DDBJ databases">
        <title>Draft genome of the bovine lungworm Dictyocaulus viviparus.</title>
        <authorList>
            <person name="Mitreva M."/>
        </authorList>
    </citation>
    <scope>NUCLEOTIDE SEQUENCE [LARGE SCALE GENOMIC DNA]</scope>
    <source>
        <strain evidence="1 2">HannoverDv2000</strain>
    </source>
</reference>
<gene>
    <name evidence="1" type="ORF">DICVIV_14354</name>
</gene>
<dbReference type="AlphaFoldDB" id="A0A0D8X5K8"/>
<name>A0A0D8X5K8_DICVI</name>